<dbReference type="EMBL" id="HG934468">
    <property type="protein sequence ID" value="CDN30798.1"/>
    <property type="molecule type" value="Genomic_DNA"/>
</dbReference>
<dbReference type="STRING" id="1433126.BN938_0693"/>
<keyword evidence="3" id="KW-1185">Reference proteome</keyword>
<organism evidence="2 3">
    <name type="scientific">Mucinivorans hirudinis</name>
    <dbReference type="NCBI Taxonomy" id="1433126"/>
    <lineage>
        <taxon>Bacteria</taxon>
        <taxon>Pseudomonadati</taxon>
        <taxon>Bacteroidota</taxon>
        <taxon>Bacteroidia</taxon>
        <taxon>Bacteroidales</taxon>
        <taxon>Rikenellaceae</taxon>
        <taxon>Mucinivorans</taxon>
    </lineage>
</organism>
<feature type="region of interest" description="Disordered" evidence="1">
    <location>
        <begin position="115"/>
        <end position="138"/>
    </location>
</feature>
<evidence type="ECO:0000313" key="2">
    <source>
        <dbReference type="EMBL" id="CDN30798.1"/>
    </source>
</evidence>
<dbReference type="KEGG" id="rbc:BN938_0693"/>
<dbReference type="eggNOG" id="ENOG50341QJ">
    <property type="taxonomic scope" value="Bacteria"/>
</dbReference>
<evidence type="ECO:0008006" key="4">
    <source>
        <dbReference type="Google" id="ProtNLM"/>
    </source>
</evidence>
<evidence type="ECO:0000256" key="1">
    <source>
        <dbReference type="SAM" id="MobiDB-lite"/>
    </source>
</evidence>
<dbReference type="HOGENOM" id="CLU_153208_0_0_10"/>
<dbReference type="AlphaFoldDB" id="A0A060RAI0"/>
<dbReference type="InterPro" id="IPR025624">
    <property type="entry name" value="PcfK"/>
</dbReference>
<dbReference type="Proteomes" id="UP000027616">
    <property type="component" value="Chromosome I"/>
</dbReference>
<sequence>MKTTDHFRRTIQAYLGKRAASDELFAVSFQKPHKNINDCITYILNTVQKRGCNGFTDDEVFSIAVHYYDEESIEIGKEINCKVLVNHTVELTQEEREQAKVDALKRIENETYAKIKQQSQRATPKKHEPQPQASLFDF</sequence>
<dbReference type="Pfam" id="PF14058">
    <property type="entry name" value="PcfK"/>
    <property type="match status" value="1"/>
</dbReference>
<gene>
    <name evidence="2" type="ORF">BN938_0693</name>
</gene>
<name>A0A060RAI0_9BACT</name>
<protein>
    <recommendedName>
        <fullName evidence="4">PcfK-like protein</fullName>
    </recommendedName>
</protein>
<reference evidence="2 3" key="1">
    <citation type="journal article" date="2015" name="Genome Announc.">
        <title>Complete Genome Sequence of the Novel Leech Symbiont Mucinivorans hirudinis M3T.</title>
        <authorList>
            <person name="Nelson M.C."/>
            <person name="Bomar L."/>
            <person name="Graf J."/>
        </authorList>
    </citation>
    <scope>NUCLEOTIDE SEQUENCE [LARGE SCALE GENOMIC DNA]</scope>
    <source>
        <strain evidence="3">M3</strain>
    </source>
</reference>
<dbReference type="OrthoDB" id="713714at2"/>
<accession>A0A060RAI0</accession>
<proteinExistence type="predicted"/>
<evidence type="ECO:0000313" key="3">
    <source>
        <dbReference type="Proteomes" id="UP000027616"/>
    </source>
</evidence>